<sequence>MGEAGRGLIRREGLILWPVYFDSKSSRKQGRRVSRGLAVQRPSADDLAAACKRLGYEVEKTDAAYPRRWSRRTGYVVVKPRPKMSKNMFLKMVAEELRKHGK</sequence>
<dbReference type="InterPro" id="IPR002778">
    <property type="entry name" value="Signal_recog_particle_SRP19"/>
</dbReference>
<keyword evidence="2 5" id="KW-0963">Cytoplasm</keyword>
<comment type="subcellular location">
    <subcellularLocation>
        <location evidence="1 5">Cytoplasm</location>
    </subcellularLocation>
</comment>
<dbReference type="InterPro" id="IPR022938">
    <property type="entry name" value="SRP19_arc-type"/>
</dbReference>
<dbReference type="Pfam" id="PF01922">
    <property type="entry name" value="SRP19"/>
    <property type="match status" value="1"/>
</dbReference>
<comment type="similarity">
    <text evidence="5">Belongs to the SRP19 family.</text>
</comment>
<keyword evidence="5" id="KW-0694">RNA-binding</keyword>
<dbReference type="EMBL" id="DRXG01000042">
    <property type="protein sequence ID" value="HHN52107.1"/>
    <property type="molecule type" value="Genomic_DNA"/>
</dbReference>
<proteinExistence type="inferred from homology"/>
<evidence type="ECO:0000256" key="5">
    <source>
        <dbReference type="HAMAP-Rule" id="MF_00305"/>
    </source>
</evidence>
<comment type="caution">
    <text evidence="7">The sequence shown here is derived from an EMBL/GenBank/DDBJ whole genome shotgun (WGS) entry which is preliminary data.</text>
</comment>
<dbReference type="PANTHER" id="PTHR17453">
    <property type="entry name" value="SIGNAL RECOGNITION PARTICLE 19 KD PROTEIN"/>
    <property type="match status" value="1"/>
</dbReference>
<dbReference type="GO" id="GO:0008312">
    <property type="term" value="F:7S RNA binding"/>
    <property type="evidence" value="ECO:0007669"/>
    <property type="project" value="UniProtKB-UniRule"/>
</dbReference>
<evidence type="ECO:0000256" key="2">
    <source>
        <dbReference type="ARBA" id="ARBA00022490"/>
    </source>
</evidence>
<comment type="function">
    <text evidence="5">Involved in targeting and insertion of nascent membrane proteins into the cytoplasmic membrane. Binds directly to 7S RNA and mediates binding of the 54 kDa subunit of the SRP.</text>
</comment>
<protein>
    <recommendedName>
        <fullName evidence="5">Signal recognition particle 19 kDa protein</fullName>
        <shortName evidence="5">SRP19</shortName>
    </recommendedName>
</protein>
<evidence type="ECO:0000313" key="7">
    <source>
        <dbReference type="EMBL" id="HGN89945.1"/>
    </source>
</evidence>
<name>A0A7C4DZN9_CALS0</name>
<dbReference type="EMBL" id="DTCM01000082">
    <property type="protein sequence ID" value="HGL41370.1"/>
    <property type="molecule type" value="Genomic_DNA"/>
</dbReference>
<dbReference type="Gene3D" id="3.30.56.30">
    <property type="entry name" value="Signal recognition particle, SRP19-like subunit"/>
    <property type="match status" value="1"/>
</dbReference>
<dbReference type="PANTHER" id="PTHR17453:SF0">
    <property type="entry name" value="SIGNAL RECOGNITION PARTICLE 19 KDA PROTEIN"/>
    <property type="match status" value="1"/>
</dbReference>
<dbReference type="GO" id="GO:0006617">
    <property type="term" value="P:SRP-dependent cotranslational protein targeting to membrane, signal sequence recognition"/>
    <property type="evidence" value="ECO:0007669"/>
    <property type="project" value="TreeGrafter"/>
</dbReference>
<organism evidence="7">
    <name type="scientific">Caldiarchaeum subterraneum</name>
    <dbReference type="NCBI Taxonomy" id="311458"/>
    <lineage>
        <taxon>Archaea</taxon>
        <taxon>Nitrososphaerota</taxon>
        <taxon>Candidatus Caldarchaeales</taxon>
        <taxon>Candidatus Caldarchaeaceae</taxon>
        <taxon>Candidatus Caldarchaeum</taxon>
    </lineage>
</organism>
<evidence type="ECO:0000256" key="1">
    <source>
        <dbReference type="ARBA" id="ARBA00004496"/>
    </source>
</evidence>
<dbReference type="AlphaFoldDB" id="A0A7C4DZN9"/>
<keyword evidence="3 5" id="KW-0733">Signal recognition particle</keyword>
<gene>
    <name evidence="5" type="primary">srp19</name>
    <name evidence="8" type="ORF">ENM30_02210</name>
    <name evidence="7" type="ORF">ENT82_02295</name>
    <name evidence="6" type="ORF">ENU43_06880</name>
</gene>
<comment type="subunit">
    <text evidence="5">Part of the signal recognition particle protein translocation system, which is composed of SRP and FtsY. Archaeal SRP consists of a 7S RNA molecule of 300 nucleotides and two protein subunits: SRP54 and SRP19.</text>
</comment>
<dbReference type="InterPro" id="IPR036521">
    <property type="entry name" value="SRP19-like_sf"/>
</dbReference>
<evidence type="ECO:0000256" key="3">
    <source>
        <dbReference type="ARBA" id="ARBA00023135"/>
    </source>
</evidence>
<accession>A0A7C4DZN9</accession>
<evidence type="ECO:0000256" key="4">
    <source>
        <dbReference type="ARBA" id="ARBA00023274"/>
    </source>
</evidence>
<dbReference type="HAMAP" id="MF_00305">
    <property type="entry name" value="SRP19"/>
    <property type="match status" value="1"/>
</dbReference>
<keyword evidence="4 5" id="KW-0687">Ribonucleoprotein</keyword>
<evidence type="ECO:0000313" key="8">
    <source>
        <dbReference type="EMBL" id="HHN52107.1"/>
    </source>
</evidence>
<evidence type="ECO:0000313" key="6">
    <source>
        <dbReference type="EMBL" id="HGL41370.1"/>
    </source>
</evidence>
<dbReference type="EMBL" id="DTAD01000024">
    <property type="protein sequence ID" value="HGN89945.1"/>
    <property type="molecule type" value="Genomic_DNA"/>
</dbReference>
<dbReference type="GO" id="GO:0048500">
    <property type="term" value="C:signal recognition particle"/>
    <property type="evidence" value="ECO:0007669"/>
    <property type="project" value="UniProtKB-UniRule"/>
</dbReference>
<dbReference type="SUPFAM" id="SSF69695">
    <property type="entry name" value="SRP19"/>
    <property type="match status" value="1"/>
</dbReference>
<reference evidence="7" key="1">
    <citation type="journal article" date="2020" name="mSystems">
        <title>Genome- and Community-Level Interaction Insights into Carbon Utilization and Element Cycling Functions of Hydrothermarchaeota in Hydrothermal Sediment.</title>
        <authorList>
            <person name="Zhou Z."/>
            <person name="Liu Y."/>
            <person name="Xu W."/>
            <person name="Pan J."/>
            <person name="Luo Z.H."/>
            <person name="Li M."/>
        </authorList>
    </citation>
    <scope>NUCLEOTIDE SEQUENCE [LARGE SCALE GENOMIC DNA]</scope>
    <source>
        <strain evidence="8">SpSt-1073</strain>
        <strain evidence="7">SpSt-613</strain>
        <strain evidence="6">SpSt-669</strain>
    </source>
</reference>